<keyword evidence="4" id="KW-1185">Reference proteome</keyword>
<accession>A0A4R0K7E4</accession>
<evidence type="ECO:0000313" key="3">
    <source>
        <dbReference type="EMBL" id="TCC53818.1"/>
    </source>
</evidence>
<feature type="transmembrane region" description="Helical" evidence="2">
    <location>
        <begin position="6"/>
        <end position="24"/>
    </location>
</feature>
<reference evidence="3 4" key="1">
    <citation type="submission" date="2019-02" db="EMBL/GenBank/DDBJ databases">
        <title>Kribbella capetownensis sp. nov. and Kribbella speibonae sp. nov., isolated from soil.</title>
        <authorList>
            <person name="Curtis S.M."/>
            <person name="Norton I."/>
            <person name="Everest G.J."/>
            <person name="Meyers P.R."/>
        </authorList>
    </citation>
    <scope>NUCLEOTIDE SEQUENCE [LARGE SCALE GENOMIC DNA]</scope>
    <source>
        <strain evidence="3 4">YM53</strain>
    </source>
</reference>
<protein>
    <submittedName>
        <fullName evidence="3">Uncharacterized protein</fullName>
    </submittedName>
</protein>
<evidence type="ECO:0000313" key="4">
    <source>
        <dbReference type="Proteomes" id="UP000293342"/>
    </source>
</evidence>
<keyword evidence="2" id="KW-0472">Membrane</keyword>
<evidence type="ECO:0000256" key="2">
    <source>
        <dbReference type="SAM" id="Phobius"/>
    </source>
</evidence>
<feature type="region of interest" description="Disordered" evidence="1">
    <location>
        <begin position="39"/>
        <end position="72"/>
    </location>
</feature>
<organism evidence="3 4">
    <name type="scientific">Kribbella capetownensis</name>
    <dbReference type="NCBI Taxonomy" id="1572659"/>
    <lineage>
        <taxon>Bacteria</taxon>
        <taxon>Bacillati</taxon>
        <taxon>Actinomycetota</taxon>
        <taxon>Actinomycetes</taxon>
        <taxon>Propionibacteriales</taxon>
        <taxon>Kribbellaceae</taxon>
        <taxon>Kribbella</taxon>
    </lineage>
</organism>
<keyword evidence="2" id="KW-1133">Transmembrane helix</keyword>
<dbReference type="EMBL" id="SJKD01000001">
    <property type="protein sequence ID" value="TCC53818.1"/>
    <property type="molecule type" value="Genomic_DNA"/>
</dbReference>
<evidence type="ECO:0000256" key="1">
    <source>
        <dbReference type="SAM" id="MobiDB-lite"/>
    </source>
</evidence>
<proteinExistence type="predicted"/>
<gene>
    <name evidence="3" type="ORF">E0H75_09120</name>
</gene>
<sequence length="72" mass="8076">MAWQLWVAIALAATGLVILVVWRLRHAQHVFDDITRIDRSAESSQSDPSGDELAQARARRIPPPSPPRRKHG</sequence>
<dbReference type="RefSeq" id="WP_131512726.1">
    <property type="nucleotide sequence ID" value="NZ_SJKD01000001.1"/>
</dbReference>
<name>A0A4R0K7E4_9ACTN</name>
<dbReference type="AlphaFoldDB" id="A0A4R0K7E4"/>
<dbReference type="OrthoDB" id="3830204at2"/>
<comment type="caution">
    <text evidence="3">The sequence shown here is derived from an EMBL/GenBank/DDBJ whole genome shotgun (WGS) entry which is preliminary data.</text>
</comment>
<dbReference type="Proteomes" id="UP000293342">
    <property type="component" value="Unassembled WGS sequence"/>
</dbReference>
<keyword evidence="2" id="KW-0812">Transmembrane</keyword>